<feature type="compositionally biased region" description="Basic and acidic residues" evidence="1">
    <location>
        <begin position="209"/>
        <end position="234"/>
    </location>
</feature>
<protein>
    <submittedName>
        <fullName evidence="3">Uncharacterized protein</fullName>
    </submittedName>
</protein>
<evidence type="ECO:0000256" key="2">
    <source>
        <dbReference type="SAM" id="Phobius"/>
    </source>
</evidence>
<organism evidence="3 4">
    <name type="scientific">Draconibacterium aestuarii</name>
    <dbReference type="NCBI Taxonomy" id="2998507"/>
    <lineage>
        <taxon>Bacteria</taxon>
        <taxon>Pseudomonadati</taxon>
        <taxon>Bacteroidota</taxon>
        <taxon>Bacteroidia</taxon>
        <taxon>Marinilabiliales</taxon>
        <taxon>Prolixibacteraceae</taxon>
        <taxon>Draconibacterium</taxon>
    </lineage>
</organism>
<comment type="caution">
    <text evidence="3">The sequence shown here is derived from an EMBL/GenBank/DDBJ whole genome shotgun (WGS) entry which is preliminary data.</text>
</comment>
<feature type="compositionally biased region" description="Basic and acidic residues" evidence="1">
    <location>
        <begin position="191"/>
        <end position="201"/>
    </location>
</feature>
<feature type="region of interest" description="Disordered" evidence="1">
    <location>
        <begin position="176"/>
        <end position="234"/>
    </location>
</feature>
<dbReference type="RefSeq" id="WP_343334239.1">
    <property type="nucleotide sequence ID" value="NZ_JAPOHD010000029.1"/>
</dbReference>
<sequence length="349" mass="39922">MEINRNNYEAFFIDYLEGTLDERLVDSFLEFIKLNPDLKEELALFESVGAVPEDILFTKKDTLYKEKFDSEQEFNNAAIASLEGDISADEKFEFEIYLAEHPEKKKEADLFTKTKLKANESILFAKKNKLYRKSTGKIIFLWSGRVAAILILAFAIFTLVNTNNYDVIPENQLAQVEDSKEVQKENSVSEGKNEPVDEKKKVPPNKSEVTPKQEQKKADTEKKSQKSIRETTKGRLEEEEIAKVRVPVEIPSEIKTISASLNVQVPKATMGTMYLVYPEEYDNDEILLADKVKEKLNIGKITKAGLNLAISISNERFTYETDKEGKVVEYNYDSRLLAFSIPNKRNESK</sequence>
<keyword evidence="2" id="KW-0812">Transmembrane</keyword>
<name>A0A9X3FF37_9BACT</name>
<evidence type="ECO:0000313" key="3">
    <source>
        <dbReference type="EMBL" id="MCY1721910.1"/>
    </source>
</evidence>
<gene>
    <name evidence="3" type="ORF">OU798_16265</name>
</gene>
<feature type="transmembrane region" description="Helical" evidence="2">
    <location>
        <begin position="139"/>
        <end position="160"/>
    </location>
</feature>
<dbReference type="AlphaFoldDB" id="A0A9X3FF37"/>
<proteinExistence type="predicted"/>
<dbReference type="EMBL" id="JAPOHD010000029">
    <property type="protein sequence ID" value="MCY1721910.1"/>
    <property type="molecule type" value="Genomic_DNA"/>
</dbReference>
<keyword evidence="4" id="KW-1185">Reference proteome</keyword>
<accession>A0A9X3FF37</accession>
<keyword evidence="2" id="KW-0472">Membrane</keyword>
<dbReference type="Proteomes" id="UP001145087">
    <property type="component" value="Unassembled WGS sequence"/>
</dbReference>
<evidence type="ECO:0000313" key="4">
    <source>
        <dbReference type="Proteomes" id="UP001145087"/>
    </source>
</evidence>
<keyword evidence="2" id="KW-1133">Transmembrane helix</keyword>
<reference evidence="3" key="1">
    <citation type="submission" date="2022-11" db="EMBL/GenBank/DDBJ databases">
        <title>Marilongibacter aestuarii gen. nov., sp. nov., isolated from tidal flat sediment.</title>
        <authorList>
            <person name="Jiayan W."/>
        </authorList>
    </citation>
    <scope>NUCLEOTIDE SEQUENCE</scope>
    <source>
        <strain evidence="3">Z1-6</strain>
    </source>
</reference>
<evidence type="ECO:0000256" key="1">
    <source>
        <dbReference type="SAM" id="MobiDB-lite"/>
    </source>
</evidence>